<protein>
    <recommendedName>
        <fullName evidence="4">Calcineurin-like phosphoesterase domain-containing protein</fullName>
    </recommendedName>
</protein>
<evidence type="ECO:0000313" key="2">
    <source>
        <dbReference type="EMBL" id="EAU45839.1"/>
    </source>
</evidence>
<sequence>MDQISQSTETAGPLLPPVHDPLGQLSDLPRELAPWLDRPVPQISDCLARARDHGGWHWPEQPVIFVSDAHADAEGFLRSLVAAGVIRRDGGAVTLTRFGQSARIIVGGDSLDKGPSNLDLLDALAALRASGAQFDLLAGNHDLRMRMAVDAVRGPRSALREHLFVRMGRKILPALREVFDRFVTCDDLAALPDEAACAARLMPSKGWSKRFAKAARGQLSGKAIKKEITKLDEKLRKFDRERAKVGMSHRELLAAVLKCHDIFFVPGGAYAWFYDEMEVVARCGSLLFVHAGLCDEMCRLLVRGGAAEVNARYRTEAETASLGFYFGPLANLVRTKYRASDCTLTQTGVDLLHRDGIHMIVQGHVNNQSGQHLRAKRGLLHLEGDITLDRASRRLEGLEGIGAGATLIFPSGDVIGLSRDHPTAKHFAPGRLV</sequence>
<evidence type="ECO:0000256" key="1">
    <source>
        <dbReference type="SAM" id="MobiDB-lite"/>
    </source>
</evidence>
<dbReference type="InterPro" id="IPR029052">
    <property type="entry name" value="Metallo-depent_PP-like"/>
</dbReference>
<reference evidence="2 3" key="1">
    <citation type="journal article" date="2010" name="J. Bacteriol.">
        <title>Genome sequences of Pelagibaca bermudensis HTCC2601T and Maritimibacter alkaliphilus HTCC2654T, the type strains of two marine Roseobacter genera.</title>
        <authorList>
            <person name="Thrash J.C."/>
            <person name="Cho J.C."/>
            <person name="Ferriera S."/>
            <person name="Johnson J."/>
            <person name="Vergin K.L."/>
            <person name="Giovannoni S.J."/>
        </authorList>
    </citation>
    <scope>NUCLEOTIDE SEQUENCE [LARGE SCALE GENOMIC DNA]</scope>
    <source>
        <strain evidence="3">DSM 26914 / JCM 13377 / KCTC 12554 / HTCC2601</strain>
    </source>
</reference>
<dbReference type="Proteomes" id="UP000006230">
    <property type="component" value="Unassembled WGS sequence"/>
</dbReference>
<dbReference type="PANTHER" id="PTHR46546">
    <property type="entry name" value="SHEWANELLA-LIKE PROTEIN PHOSPHATASE 1"/>
    <property type="match status" value="1"/>
</dbReference>
<dbReference type="HOGENOM" id="CLU_643704_0_0_5"/>
<feature type="compositionally biased region" description="Polar residues" evidence="1">
    <location>
        <begin position="1"/>
        <end position="10"/>
    </location>
</feature>
<evidence type="ECO:0008006" key="4">
    <source>
        <dbReference type="Google" id="ProtNLM"/>
    </source>
</evidence>
<evidence type="ECO:0000313" key="3">
    <source>
        <dbReference type="Proteomes" id="UP000006230"/>
    </source>
</evidence>
<dbReference type="STRING" id="314265.R2601_20566"/>
<name>Q0FNR6_SALBH</name>
<dbReference type="PANTHER" id="PTHR46546:SF4">
    <property type="entry name" value="SHEWANELLA-LIKE PROTEIN PHOSPHATASE 1"/>
    <property type="match status" value="1"/>
</dbReference>
<gene>
    <name evidence="2" type="ORF">R2601_20566</name>
</gene>
<organism evidence="2 3">
    <name type="scientific">Salipiger bermudensis (strain DSM 26914 / JCM 13377 / KCTC 12554 / HTCC2601)</name>
    <name type="common">Pelagibaca bermudensis</name>
    <dbReference type="NCBI Taxonomy" id="314265"/>
    <lineage>
        <taxon>Bacteria</taxon>
        <taxon>Pseudomonadati</taxon>
        <taxon>Pseudomonadota</taxon>
        <taxon>Alphaproteobacteria</taxon>
        <taxon>Rhodobacterales</taxon>
        <taxon>Roseobacteraceae</taxon>
        <taxon>Salipiger</taxon>
    </lineage>
</organism>
<dbReference type="SUPFAM" id="SSF56300">
    <property type="entry name" value="Metallo-dependent phosphatases"/>
    <property type="match status" value="1"/>
</dbReference>
<keyword evidence="3" id="KW-1185">Reference proteome</keyword>
<dbReference type="Gene3D" id="3.60.21.10">
    <property type="match status" value="1"/>
</dbReference>
<comment type="caution">
    <text evidence="2">The sequence shown here is derived from an EMBL/GenBank/DDBJ whole genome shotgun (WGS) entry which is preliminary data.</text>
</comment>
<accession>Q0FNR6</accession>
<dbReference type="RefSeq" id="WP_007798964.1">
    <property type="nucleotide sequence ID" value="NZ_DS022276.1"/>
</dbReference>
<proteinExistence type="predicted"/>
<dbReference type="AlphaFoldDB" id="Q0FNR6"/>
<dbReference type="eggNOG" id="COG0639">
    <property type="taxonomic scope" value="Bacteria"/>
</dbReference>
<feature type="region of interest" description="Disordered" evidence="1">
    <location>
        <begin position="1"/>
        <end position="20"/>
    </location>
</feature>
<dbReference type="EMBL" id="AATQ01000021">
    <property type="protein sequence ID" value="EAU45839.1"/>
    <property type="molecule type" value="Genomic_DNA"/>
</dbReference>